<reference evidence="1" key="2">
    <citation type="submission" date="2020-11" db="EMBL/GenBank/DDBJ databases">
        <authorList>
            <person name="McCartney M.A."/>
            <person name="Auch B."/>
            <person name="Kono T."/>
            <person name="Mallez S."/>
            <person name="Becker A."/>
            <person name="Gohl D.M."/>
            <person name="Silverstein K.A.T."/>
            <person name="Koren S."/>
            <person name="Bechman K.B."/>
            <person name="Herman A."/>
            <person name="Abrahante J.E."/>
            <person name="Garbe J."/>
        </authorList>
    </citation>
    <scope>NUCLEOTIDE SEQUENCE</scope>
    <source>
        <strain evidence="1">Duluth1</strain>
        <tissue evidence="1">Whole animal</tissue>
    </source>
</reference>
<proteinExistence type="predicted"/>
<evidence type="ECO:0000313" key="2">
    <source>
        <dbReference type="Proteomes" id="UP000828390"/>
    </source>
</evidence>
<name>A0A9D4NP36_DREPO</name>
<comment type="caution">
    <text evidence="1">The sequence shown here is derived from an EMBL/GenBank/DDBJ whole genome shotgun (WGS) entry which is preliminary data.</text>
</comment>
<dbReference type="Proteomes" id="UP000828390">
    <property type="component" value="Unassembled WGS sequence"/>
</dbReference>
<reference evidence="1" key="1">
    <citation type="journal article" date="2019" name="bioRxiv">
        <title>The Genome of the Zebra Mussel, Dreissena polymorpha: A Resource for Invasive Species Research.</title>
        <authorList>
            <person name="McCartney M.A."/>
            <person name="Auch B."/>
            <person name="Kono T."/>
            <person name="Mallez S."/>
            <person name="Zhang Y."/>
            <person name="Obille A."/>
            <person name="Becker A."/>
            <person name="Abrahante J.E."/>
            <person name="Garbe J."/>
            <person name="Badalamenti J.P."/>
            <person name="Herman A."/>
            <person name="Mangelson H."/>
            <person name="Liachko I."/>
            <person name="Sullivan S."/>
            <person name="Sone E.D."/>
            <person name="Koren S."/>
            <person name="Silverstein K.A.T."/>
            <person name="Beckman K.B."/>
            <person name="Gohl D.M."/>
        </authorList>
    </citation>
    <scope>NUCLEOTIDE SEQUENCE</scope>
    <source>
        <strain evidence="1">Duluth1</strain>
        <tissue evidence="1">Whole animal</tissue>
    </source>
</reference>
<dbReference type="AlphaFoldDB" id="A0A9D4NP36"/>
<accession>A0A9D4NP36</accession>
<evidence type="ECO:0000313" key="1">
    <source>
        <dbReference type="EMBL" id="KAH3897192.1"/>
    </source>
</evidence>
<organism evidence="1 2">
    <name type="scientific">Dreissena polymorpha</name>
    <name type="common">Zebra mussel</name>
    <name type="synonym">Mytilus polymorpha</name>
    <dbReference type="NCBI Taxonomy" id="45954"/>
    <lineage>
        <taxon>Eukaryota</taxon>
        <taxon>Metazoa</taxon>
        <taxon>Spiralia</taxon>
        <taxon>Lophotrochozoa</taxon>
        <taxon>Mollusca</taxon>
        <taxon>Bivalvia</taxon>
        <taxon>Autobranchia</taxon>
        <taxon>Heteroconchia</taxon>
        <taxon>Euheterodonta</taxon>
        <taxon>Imparidentia</taxon>
        <taxon>Neoheterodontei</taxon>
        <taxon>Myida</taxon>
        <taxon>Dreissenoidea</taxon>
        <taxon>Dreissenidae</taxon>
        <taxon>Dreissena</taxon>
    </lineage>
</organism>
<keyword evidence="2" id="KW-1185">Reference proteome</keyword>
<protein>
    <submittedName>
        <fullName evidence="1">Uncharacterized protein</fullName>
    </submittedName>
</protein>
<gene>
    <name evidence="1" type="ORF">DPMN_021377</name>
</gene>
<dbReference type="EMBL" id="JAIWYP010000001">
    <property type="protein sequence ID" value="KAH3897192.1"/>
    <property type="molecule type" value="Genomic_DNA"/>
</dbReference>
<sequence length="70" mass="7423">MFHVTVSPSASVAAAVNTDVVVPRRLGMPSAVCSATSTRSNSGKTFVGWTSTGGLLMSEQERLDQYRVGY</sequence>